<comment type="caution">
    <text evidence="1">The sequence shown here is derived from an EMBL/GenBank/DDBJ whole genome shotgun (WGS) entry which is preliminary data.</text>
</comment>
<evidence type="ECO:0000313" key="1">
    <source>
        <dbReference type="EMBL" id="KAJ4935890.1"/>
    </source>
</evidence>
<organism evidence="1 2">
    <name type="scientific">Pogonophryne albipinna</name>
    <dbReference type="NCBI Taxonomy" id="1090488"/>
    <lineage>
        <taxon>Eukaryota</taxon>
        <taxon>Metazoa</taxon>
        <taxon>Chordata</taxon>
        <taxon>Craniata</taxon>
        <taxon>Vertebrata</taxon>
        <taxon>Euteleostomi</taxon>
        <taxon>Actinopterygii</taxon>
        <taxon>Neopterygii</taxon>
        <taxon>Teleostei</taxon>
        <taxon>Neoteleostei</taxon>
        <taxon>Acanthomorphata</taxon>
        <taxon>Eupercaria</taxon>
        <taxon>Perciformes</taxon>
        <taxon>Notothenioidei</taxon>
        <taxon>Pogonophryne</taxon>
    </lineage>
</organism>
<gene>
    <name evidence="1" type="ORF">JOQ06_017417</name>
</gene>
<keyword evidence="2" id="KW-1185">Reference proteome</keyword>
<evidence type="ECO:0000313" key="2">
    <source>
        <dbReference type="Proteomes" id="UP001219934"/>
    </source>
</evidence>
<accession>A0AAD6B157</accession>
<dbReference type="AlphaFoldDB" id="A0AAD6B157"/>
<sequence length="101" mass="10777">MPTDPSVRPKAGEMERTCFLWPSGCPAAGCPRVQLLDVPVSSCWMSPCPAAVNQTPRNMWRGGPVDAGPVIFIRLLCTMAEYGLPSSPPLCRKAVTGSTNS</sequence>
<name>A0AAD6B157_9TELE</name>
<dbReference type="EMBL" id="JAPTMU010000011">
    <property type="protein sequence ID" value="KAJ4935890.1"/>
    <property type="molecule type" value="Genomic_DNA"/>
</dbReference>
<reference evidence="1" key="1">
    <citation type="submission" date="2022-11" db="EMBL/GenBank/DDBJ databases">
        <title>Chromosome-level genome of Pogonophryne albipinna.</title>
        <authorList>
            <person name="Jo E."/>
        </authorList>
    </citation>
    <scope>NUCLEOTIDE SEQUENCE</scope>
    <source>
        <strain evidence="1">SGF0006</strain>
        <tissue evidence="1">Muscle</tissue>
    </source>
</reference>
<protein>
    <submittedName>
        <fullName evidence="1">Uncharacterized protein</fullName>
    </submittedName>
</protein>
<dbReference type="Proteomes" id="UP001219934">
    <property type="component" value="Unassembled WGS sequence"/>
</dbReference>
<proteinExistence type="predicted"/>